<dbReference type="Proteomes" id="UP000660729">
    <property type="component" value="Unassembled WGS sequence"/>
</dbReference>
<evidence type="ECO:0000256" key="3">
    <source>
        <dbReference type="ARBA" id="ARBA00024226"/>
    </source>
</evidence>
<dbReference type="Pfam" id="PF00171">
    <property type="entry name" value="Aldedh"/>
    <property type="match status" value="1"/>
</dbReference>
<keyword evidence="9" id="KW-1185">Reference proteome</keyword>
<dbReference type="InterPro" id="IPR016161">
    <property type="entry name" value="Ald_DH/histidinol_DH"/>
</dbReference>
<accession>A0A8H6VEJ3</accession>
<feature type="domain" description="Aldehyde dehydrogenase" evidence="7">
    <location>
        <begin position="35"/>
        <end position="483"/>
    </location>
</feature>
<protein>
    <recommendedName>
        <fullName evidence="3">aldehyde dehydrogenase (NAD(+))</fullName>
        <ecNumber evidence="3">1.2.1.3</ecNumber>
    </recommendedName>
</protein>
<name>A0A8H6VEJ3_9PEZI</name>
<keyword evidence="2 6" id="KW-0560">Oxidoreductase</keyword>
<feature type="active site" evidence="5">
    <location>
        <position position="258"/>
    </location>
</feature>
<reference evidence="8" key="1">
    <citation type="submission" date="2020-04" db="EMBL/GenBank/DDBJ databases">
        <title>Draft genome resource of the tomato pathogen Pseudocercospora fuligena.</title>
        <authorList>
            <person name="Zaccaron A."/>
        </authorList>
    </citation>
    <scope>NUCLEOTIDE SEQUENCE</scope>
    <source>
        <strain evidence="8">PF001</strain>
    </source>
</reference>
<dbReference type="FunFam" id="3.40.605.10:FF:000007">
    <property type="entry name" value="NAD/NADP-dependent betaine aldehyde dehydrogenase"/>
    <property type="match status" value="1"/>
</dbReference>
<dbReference type="EMBL" id="JABCIY010000342">
    <property type="protein sequence ID" value="KAF7185264.1"/>
    <property type="molecule type" value="Genomic_DNA"/>
</dbReference>
<dbReference type="OrthoDB" id="310895at2759"/>
<comment type="caution">
    <text evidence="8">The sequence shown here is derived from an EMBL/GenBank/DDBJ whole genome shotgun (WGS) entry which is preliminary data.</text>
</comment>
<proteinExistence type="inferred from homology"/>
<evidence type="ECO:0000256" key="2">
    <source>
        <dbReference type="ARBA" id="ARBA00023002"/>
    </source>
</evidence>
<dbReference type="EC" id="1.2.1.3" evidence="3"/>
<sequence>MATNGHSNGTHVAGELCFDHFKQYIDGVSVKTTQQRHGINPATQEALWPVPVSGAEHLDRAVEAAKRAQAIWKKMSFQERREKVLAYADAVERYREQFTTLLTTENGKPLWQASIEAGYTIDWIRGMADFEIPEDVIKETAARKVVVRYTPIGVVGAIVPWNFPLMLAAAKIAPALLTGNVVIVKPSPFAPYCGLKLVELAQKFFPPGVVQSLSGGDVLGPMLTTHIGVDKISFTGSTATGKAVMKSCASTLKRVVLELGGNDPAIICPDVDIAKVAPKVALFAFLNTGQICLNMKRIYIHKDIKDEFLRAMVKHLETMTVGNGLEKGVVLGPLQNDMQYNRVQTYFDDIPKEKWKVVCGGEGQMKNNKGYFVSPTIIDEPPEKSRIVVEEPFGPIVPALAWDDESDVIRRANDTRLGLGASVWSKDVSRAERIARQLEAGSVWINNHFDLSPMAPFGGHKESGIGAEWGLNGLKAMCNVQSIFYNKNADDV</sequence>
<evidence type="ECO:0000256" key="1">
    <source>
        <dbReference type="ARBA" id="ARBA00009986"/>
    </source>
</evidence>
<dbReference type="PROSITE" id="PS00687">
    <property type="entry name" value="ALDEHYDE_DEHYDR_GLU"/>
    <property type="match status" value="1"/>
</dbReference>
<dbReference type="InterPro" id="IPR029510">
    <property type="entry name" value="Ald_DH_CS_GLU"/>
</dbReference>
<dbReference type="Gene3D" id="3.40.309.10">
    <property type="entry name" value="Aldehyde Dehydrogenase, Chain A, domain 2"/>
    <property type="match status" value="1"/>
</dbReference>
<evidence type="ECO:0000259" key="7">
    <source>
        <dbReference type="Pfam" id="PF00171"/>
    </source>
</evidence>
<dbReference type="InterPro" id="IPR044086">
    <property type="entry name" value="LUC3-like"/>
</dbReference>
<comment type="similarity">
    <text evidence="1 6">Belongs to the aldehyde dehydrogenase family.</text>
</comment>
<dbReference type="Gene3D" id="3.40.605.10">
    <property type="entry name" value="Aldehyde Dehydrogenase, Chain A, domain 1"/>
    <property type="match status" value="1"/>
</dbReference>
<dbReference type="CDD" id="cd07106">
    <property type="entry name" value="ALDH_AldA-AAD23400"/>
    <property type="match status" value="1"/>
</dbReference>
<dbReference type="InterPro" id="IPR016163">
    <property type="entry name" value="Ald_DH_C"/>
</dbReference>
<evidence type="ECO:0000313" key="8">
    <source>
        <dbReference type="EMBL" id="KAF7185264.1"/>
    </source>
</evidence>
<dbReference type="InterPro" id="IPR016162">
    <property type="entry name" value="Ald_DH_N"/>
</dbReference>
<dbReference type="PROSITE" id="PS00070">
    <property type="entry name" value="ALDEHYDE_DEHYDR_CYS"/>
    <property type="match status" value="1"/>
</dbReference>
<dbReference type="AlphaFoldDB" id="A0A8H6VEJ3"/>
<evidence type="ECO:0000313" key="9">
    <source>
        <dbReference type="Proteomes" id="UP000660729"/>
    </source>
</evidence>
<evidence type="ECO:0000256" key="4">
    <source>
        <dbReference type="ARBA" id="ARBA00049194"/>
    </source>
</evidence>
<dbReference type="PANTHER" id="PTHR11699">
    <property type="entry name" value="ALDEHYDE DEHYDROGENASE-RELATED"/>
    <property type="match status" value="1"/>
</dbReference>
<gene>
    <name evidence="8" type="ORF">HII31_13539</name>
</gene>
<dbReference type="InterPro" id="IPR015590">
    <property type="entry name" value="Aldehyde_DH_dom"/>
</dbReference>
<comment type="catalytic activity">
    <reaction evidence="4">
        <text>an aldehyde + NAD(+) + H2O = a carboxylate + NADH + 2 H(+)</text>
        <dbReference type="Rhea" id="RHEA:16185"/>
        <dbReference type="ChEBI" id="CHEBI:15377"/>
        <dbReference type="ChEBI" id="CHEBI:15378"/>
        <dbReference type="ChEBI" id="CHEBI:17478"/>
        <dbReference type="ChEBI" id="CHEBI:29067"/>
        <dbReference type="ChEBI" id="CHEBI:57540"/>
        <dbReference type="ChEBI" id="CHEBI:57945"/>
        <dbReference type="EC" id="1.2.1.3"/>
    </reaction>
</comment>
<organism evidence="8 9">
    <name type="scientific">Pseudocercospora fuligena</name>
    <dbReference type="NCBI Taxonomy" id="685502"/>
    <lineage>
        <taxon>Eukaryota</taxon>
        <taxon>Fungi</taxon>
        <taxon>Dikarya</taxon>
        <taxon>Ascomycota</taxon>
        <taxon>Pezizomycotina</taxon>
        <taxon>Dothideomycetes</taxon>
        <taxon>Dothideomycetidae</taxon>
        <taxon>Mycosphaerellales</taxon>
        <taxon>Mycosphaerellaceae</taxon>
        <taxon>Pseudocercospora</taxon>
    </lineage>
</organism>
<evidence type="ECO:0000256" key="5">
    <source>
        <dbReference type="PROSITE-ProRule" id="PRU10007"/>
    </source>
</evidence>
<dbReference type="InterPro" id="IPR016160">
    <property type="entry name" value="Ald_DH_CS_CYS"/>
</dbReference>
<dbReference type="GO" id="GO:0004029">
    <property type="term" value="F:aldehyde dehydrogenase (NAD+) activity"/>
    <property type="evidence" value="ECO:0007669"/>
    <property type="project" value="UniProtKB-EC"/>
</dbReference>
<evidence type="ECO:0000256" key="6">
    <source>
        <dbReference type="RuleBase" id="RU003345"/>
    </source>
</evidence>
<dbReference type="FunFam" id="3.40.309.10:FF:000009">
    <property type="entry name" value="Aldehyde dehydrogenase A"/>
    <property type="match status" value="1"/>
</dbReference>
<dbReference type="SUPFAM" id="SSF53720">
    <property type="entry name" value="ALDH-like"/>
    <property type="match status" value="1"/>
</dbReference>